<reference evidence="4 5" key="1">
    <citation type="journal article" date="2020" name="ISME J.">
        <title>Uncovering the hidden diversity of litter-decomposition mechanisms in mushroom-forming fungi.</title>
        <authorList>
            <person name="Floudas D."/>
            <person name="Bentzer J."/>
            <person name="Ahren D."/>
            <person name="Johansson T."/>
            <person name="Persson P."/>
            <person name="Tunlid A."/>
        </authorList>
    </citation>
    <scope>NUCLEOTIDE SEQUENCE [LARGE SCALE GENOMIC DNA]</scope>
    <source>
        <strain evidence="4 5">CBS 291.85</strain>
    </source>
</reference>
<sequence>MAHLAAQSIFDLTGMVAVVTGGGTGIGQMIAKGLAANGAKTYITGRRAEVLQKLADEYQKEKGSSQGTIIPLAMDVTNKESILEGKRKLEEKEGKLHILVNNAGQVGPTSPFLNNPDAPELKDGESMGMALFNEDIAGWADLYKINVFSTFFVTNAFLGLLERGSKDFGPIFQSSVINVTSISGLIKLAQDHFCYNSAKAAASHLTKMLSTEFALKKVPVRVNAVAPGVYASEMTHDSISPEVVDKVGKGVMPVPAKRDGSDVEMAGTVVYLASRAGSYANGQEIIIDGGYTAVNPTTK</sequence>
<organism evidence="4 5">
    <name type="scientific">Tetrapyrgos nigripes</name>
    <dbReference type="NCBI Taxonomy" id="182062"/>
    <lineage>
        <taxon>Eukaryota</taxon>
        <taxon>Fungi</taxon>
        <taxon>Dikarya</taxon>
        <taxon>Basidiomycota</taxon>
        <taxon>Agaricomycotina</taxon>
        <taxon>Agaricomycetes</taxon>
        <taxon>Agaricomycetidae</taxon>
        <taxon>Agaricales</taxon>
        <taxon>Marasmiineae</taxon>
        <taxon>Marasmiaceae</taxon>
        <taxon>Tetrapyrgos</taxon>
    </lineage>
</organism>
<dbReference type="InterPro" id="IPR020904">
    <property type="entry name" value="Sc_DH/Rdtase_CS"/>
</dbReference>
<dbReference type="Pfam" id="PF13561">
    <property type="entry name" value="adh_short_C2"/>
    <property type="match status" value="1"/>
</dbReference>
<dbReference type="GO" id="GO:0016491">
    <property type="term" value="F:oxidoreductase activity"/>
    <property type="evidence" value="ECO:0007669"/>
    <property type="project" value="UniProtKB-KW"/>
</dbReference>
<keyword evidence="2" id="KW-0521">NADP</keyword>
<dbReference type="InterPro" id="IPR002347">
    <property type="entry name" value="SDR_fam"/>
</dbReference>
<comment type="caution">
    <text evidence="4">The sequence shown here is derived from an EMBL/GenBank/DDBJ whole genome shotgun (WGS) entry which is preliminary data.</text>
</comment>
<keyword evidence="3" id="KW-0560">Oxidoreductase</keyword>
<dbReference type="PANTHER" id="PTHR43618">
    <property type="entry name" value="7-ALPHA-HYDROXYSTEROID DEHYDROGENASE"/>
    <property type="match status" value="1"/>
</dbReference>
<evidence type="ECO:0000313" key="5">
    <source>
        <dbReference type="Proteomes" id="UP000559256"/>
    </source>
</evidence>
<evidence type="ECO:0008006" key="6">
    <source>
        <dbReference type="Google" id="ProtNLM"/>
    </source>
</evidence>
<gene>
    <name evidence="4" type="ORF">D9758_002592</name>
</gene>
<dbReference type="OrthoDB" id="3819888at2759"/>
<dbReference type="SUPFAM" id="SSF51735">
    <property type="entry name" value="NAD(P)-binding Rossmann-fold domains"/>
    <property type="match status" value="1"/>
</dbReference>
<dbReference type="PRINTS" id="PR00081">
    <property type="entry name" value="GDHRDH"/>
</dbReference>
<evidence type="ECO:0000256" key="3">
    <source>
        <dbReference type="ARBA" id="ARBA00023002"/>
    </source>
</evidence>
<dbReference type="Proteomes" id="UP000559256">
    <property type="component" value="Unassembled WGS sequence"/>
</dbReference>
<dbReference type="PANTHER" id="PTHR43618:SF4">
    <property type="entry name" value="SHORT CHAIN DEHYDROGENASE_REDUCTASE FAMILY (AFU_ORTHOLOGUE AFUA_7G04540)"/>
    <property type="match status" value="1"/>
</dbReference>
<dbReference type="AlphaFoldDB" id="A0A8H5GRP9"/>
<dbReference type="PRINTS" id="PR00080">
    <property type="entry name" value="SDRFAMILY"/>
</dbReference>
<evidence type="ECO:0000256" key="2">
    <source>
        <dbReference type="ARBA" id="ARBA00022857"/>
    </source>
</evidence>
<dbReference type="InterPro" id="IPR052178">
    <property type="entry name" value="Sec_Metab_Biosynth_SDR"/>
</dbReference>
<evidence type="ECO:0000256" key="1">
    <source>
        <dbReference type="ARBA" id="ARBA00006484"/>
    </source>
</evidence>
<evidence type="ECO:0000313" key="4">
    <source>
        <dbReference type="EMBL" id="KAF5369540.1"/>
    </source>
</evidence>
<dbReference type="PROSITE" id="PS00061">
    <property type="entry name" value="ADH_SHORT"/>
    <property type="match status" value="1"/>
</dbReference>
<dbReference type="Gene3D" id="3.40.50.720">
    <property type="entry name" value="NAD(P)-binding Rossmann-like Domain"/>
    <property type="match status" value="1"/>
</dbReference>
<dbReference type="InterPro" id="IPR036291">
    <property type="entry name" value="NAD(P)-bd_dom_sf"/>
</dbReference>
<keyword evidence="5" id="KW-1185">Reference proteome</keyword>
<proteinExistence type="inferred from homology"/>
<accession>A0A8H5GRP9</accession>
<name>A0A8H5GRP9_9AGAR</name>
<dbReference type="EMBL" id="JAACJM010000013">
    <property type="protein sequence ID" value="KAF5369540.1"/>
    <property type="molecule type" value="Genomic_DNA"/>
</dbReference>
<comment type="similarity">
    <text evidence="1">Belongs to the short-chain dehydrogenases/reductases (SDR) family.</text>
</comment>
<protein>
    <recommendedName>
        <fullName evidence="6">Short-chain dehydrogenase</fullName>
    </recommendedName>
</protein>